<sequence length="480" mass="53504">MSYLDAVIRAGFLDKSPPLNKAGSAFKGYKRRWFVLRSDSSSLNYYETSNTKKRPKGSINMTEVVKIEGYQTWPGSSKAKHPWVFTIETLKGRVYYLSASSEESMQSWVAKLQETFQFFLLTNNAEESMHATQALQNYSNGVIPVNVSLISTASITATVQVDESTTGRQLIALACRKTDARGDPDMFGLVRVDASGTTCERVFADDRPLDLLRRCPTHTIYVVSREDLPFALKLIKGNTAAPAAEEKGQSLVAVKFLGCRTITHDMDEEGVGEVTSGLSRQDLHAIADAMKKSPATGTDNLVLMVSQDGVKVMRKREDEAKRPYTVLLEHTYLQITDCFDMDKLFVYTVAINPTTTPKTLVYVFKCSDVKETTKLRFLFRSHCQAAHHMCMDRLADVEVAHAEVPTPDSLEFNSLWIAQSAARRRQSSFLRSEPAVHADRAVRVLLSAIGESPDASRPLDEIVRAHQSLLDTVLSRDEEA</sequence>
<dbReference type="CDD" id="cd00934">
    <property type="entry name" value="PTB"/>
    <property type="match status" value="1"/>
</dbReference>
<gene>
    <name evidence="2" type="ORF">PTSG_08889</name>
</gene>
<dbReference type="PANTHER" id="PTHR45960:SF2">
    <property type="entry name" value="PROTEIN DAUGHTER OF SEVENLESS"/>
    <property type="match status" value="1"/>
</dbReference>
<dbReference type="GO" id="GO:0007165">
    <property type="term" value="P:signal transduction"/>
    <property type="evidence" value="ECO:0007669"/>
    <property type="project" value="InterPro"/>
</dbReference>
<dbReference type="Pfam" id="PF00169">
    <property type="entry name" value="PH"/>
    <property type="match status" value="1"/>
</dbReference>
<dbReference type="InterPro" id="IPR000159">
    <property type="entry name" value="RA_dom"/>
</dbReference>
<dbReference type="KEGG" id="sre:PTSG_08889"/>
<dbReference type="PROSITE" id="PS50003">
    <property type="entry name" value="PH_DOMAIN"/>
    <property type="match status" value="1"/>
</dbReference>
<feature type="domain" description="PH" evidence="1">
    <location>
        <begin position="6"/>
        <end position="117"/>
    </location>
</feature>
<dbReference type="SMART" id="SM00233">
    <property type="entry name" value="PH"/>
    <property type="match status" value="1"/>
</dbReference>
<dbReference type="Proteomes" id="UP000007799">
    <property type="component" value="Unassembled WGS sequence"/>
</dbReference>
<dbReference type="Gene3D" id="2.30.29.30">
    <property type="entry name" value="Pleckstrin-homology domain (PH domain)/Phosphotyrosine-binding domain (PTB)"/>
    <property type="match status" value="2"/>
</dbReference>
<keyword evidence="3" id="KW-1185">Reference proteome</keyword>
<name>F2UL00_SALR5</name>
<evidence type="ECO:0000313" key="3">
    <source>
        <dbReference type="Proteomes" id="UP000007799"/>
    </source>
</evidence>
<dbReference type="eggNOG" id="KOG0248">
    <property type="taxonomic scope" value="Eukaryota"/>
</dbReference>
<dbReference type="Pfam" id="PF00788">
    <property type="entry name" value="RA"/>
    <property type="match status" value="1"/>
</dbReference>
<dbReference type="InterPro" id="IPR001849">
    <property type="entry name" value="PH_domain"/>
</dbReference>
<accession>F2UL00</accession>
<proteinExistence type="predicted"/>
<dbReference type="GO" id="GO:0005737">
    <property type="term" value="C:cytoplasm"/>
    <property type="evidence" value="ECO:0007669"/>
    <property type="project" value="TreeGrafter"/>
</dbReference>
<dbReference type="OrthoDB" id="6020705at2759"/>
<dbReference type="GO" id="GO:0035591">
    <property type="term" value="F:signaling adaptor activity"/>
    <property type="evidence" value="ECO:0007669"/>
    <property type="project" value="TreeGrafter"/>
</dbReference>
<evidence type="ECO:0000313" key="2">
    <source>
        <dbReference type="EMBL" id="EGD77799.1"/>
    </source>
</evidence>
<protein>
    <recommendedName>
        <fullName evidence="1">PH domain-containing protein</fullName>
    </recommendedName>
</protein>
<dbReference type="InterPro" id="IPR046355">
    <property type="entry name" value="Gab1-4-like"/>
</dbReference>
<dbReference type="RefSeq" id="XP_004990275.1">
    <property type="nucleotide sequence ID" value="XM_004990218.1"/>
</dbReference>
<reference evidence="2" key="1">
    <citation type="submission" date="2009-08" db="EMBL/GenBank/DDBJ databases">
        <title>Annotation of Salpingoeca rosetta.</title>
        <authorList>
            <consortium name="The Broad Institute Genome Sequencing Platform"/>
            <person name="Russ C."/>
            <person name="Cuomo C."/>
            <person name="Burger G."/>
            <person name="Gray M.W."/>
            <person name="Holland P.W.H."/>
            <person name="King N."/>
            <person name="Lang F.B.F."/>
            <person name="Roger A.J."/>
            <person name="Ruiz-Trillo I."/>
            <person name="Young S.K."/>
            <person name="Zeng Q."/>
            <person name="Gargeya S."/>
            <person name="Alvarado L."/>
            <person name="Berlin A."/>
            <person name="Chapman S.B."/>
            <person name="Chen Z."/>
            <person name="Freedman E."/>
            <person name="Gellesch M."/>
            <person name="Goldberg J."/>
            <person name="Griggs A."/>
            <person name="Gujja S."/>
            <person name="Heilman E."/>
            <person name="Heiman D."/>
            <person name="Howarth C."/>
            <person name="Mehta T."/>
            <person name="Neiman D."/>
            <person name="Pearson M."/>
            <person name="Roberts A."/>
            <person name="Saif S."/>
            <person name="Shea T."/>
            <person name="Shenoy N."/>
            <person name="Sisk P."/>
            <person name="Stolte C."/>
            <person name="Sykes S."/>
            <person name="White J."/>
            <person name="Yandava C."/>
            <person name="Haas B."/>
            <person name="Nusbaum C."/>
            <person name="Birren B."/>
        </authorList>
    </citation>
    <scope>NUCLEOTIDE SEQUENCE [LARGE SCALE GENOMIC DNA]</scope>
    <source>
        <strain evidence="2">ATCC 50818</strain>
    </source>
</reference>
<dbReference type="AlphaFoldDB" id="F2UL00"/>
<dbReference type="InterPro" id="IPR011993">
    <property type="entry name" value="PH-like_dom_sf"/>
</dbReference>
<dbReference type="SUPFAM" id="SSF50729">
    <property type="entry name" value="PH domain-like"/>
    <property type="match status" value="1"/>
</dbReference>
<dbReference type="PANTHER" id="PTHR45960">
    <property type="entry name" value="GRB2-ASSOCIATED-BINDING PROTEIN"/>
    <property type="match status" value="1"/>
</dbReference>
<dbReference type="EMBL" id="GL832979">
    <property type="protein sequence ID" value="EGD77799.1"/>
    <property type="molecule type" value="Genomic_DNA"/>
</dbReference>
<dbReference type="InParanoid" id="F2UL00"/>
<dbReference type="GeneID" id="16070829"/>
<organism evidence="3">
    <name type="scientific">Salpingoeca rosetta (strain ATCC 50818 / BSB-021)</name>
    <dbReference type="NCBI Taxonomy" id="946362"/>
    <lineage>
        <taxon>Eukaryota</taxon>
        <taxon>Choanoflagellata</taxon>
        <taxon>Craspedida</taxon>
        <taxon>Salpingoecidae</taxon>
        <taxon>Salpingoeca</taxon>
    </lineage>
</organism>
<evidence type="ECO:0000259" key="1">
    <source>
        <dbReference type="PROSITE" id="PS50003"/>
    </source>
</evidence>